<dbReference type="PROSITE" id="PS50110">
    <property type="entry name" value="RESPONSE_REGULATORY"/>
    <property type="match status" value="1"/>
</dbReference>
<evidence type="ECO:0000313" key="9">
    <source>
        <dbReference type="Proteomes" id="UP000035068"/>
    </source>
</evidence>
<evidence type="ECO:0000313" key="8">
    <source>
        <dbReference type="EMBL" id="KIH76214.1"/>
    </source>
</evidence>
<reference evidence="8 9" key="1">
    <citation type="submission" date="2014-12" db="EMBL/GenBank/DDBJ databases">
        <title>Genomes of Geoalkalibacter ferrihydriticus and Geoalkalibacter subterraneus, two haloalkaliphilic metal-reducing members of the Geobacteraceae.</title>
        <authorList>
            <person name="Badalamenti J.P."/>
            <person name="Torres C.I."/>
            <person name="Krajmalnik-Brown R."/>
            <person name="Bond D.R."/>
        </authorList>
    </citation>
    <scope>NUCLEOTIDE SEQUENCE [LARGE SCALE GENOMIC DNA]</scope>
    <source>
        <strain evidence="8 9">DSM 17813</strain>
    </source>
</reference>
<evidence type="ECO:0000259" key="7">
    <source>
        <dbReference type="PROSITE" id="PS50110"/>
    </source>
</evidence>
<dbReference type="Pfam" id="PF00072">
    <property type="entry name" value="Response_reg"/>
    <property type="match status" value="1"/>
</dbReference>
<evidence type="ECO:0000256" key="4">
    <source>
        <dbReference type="ARBA" id="ARBA00023125"/>
    </source>
</evidence>
<evidence type="ECO:0000256" key="6">
    <source>
        <dbReference type="PROSITE-ProRule" id="PRU00169"/>
    </source>
</evidence>
<dbReference type="Proteomes" id="UP000035068">
    <property type="component" value="Unassembled WGS sequence"/>
</dbReference>
<dbReference type="PANTHER" id="PTHR44591:SF3">
    <property type="entry name" value="RESPONSE REGULATORY DOMAIN-CONTAINING PROTEIN"/>
    <property type="match status" value="1"/>
</dbReference>
<dbReference type="InterPro" id="IPR001789">
    <property type="entry name" value="Sig_transdc_resp-reg_receiver"/>
</dbReference>
<evidence type="ECO:0000256" key="2">
    <source>
        <dbReference type="ARBA" id="ARBA00023012"/>
    </source>
</evidence>
<comment type="caution">
    <text evidence="8">The sequence shown here is derived from an EMBL/GenBank/DDBJ whole genome shotgun (WGS) entry which is preliminary data.</text>
</comment>
<evidence type="ECO:0000256" key="3">
    <source>
        <dbReference type="ARBA" id="ARBA00023015"/>
    </source>
</evidence>
<gene>
    <name evidence="8" type="ORF">GFER_11260</name>
</gene>
<dbReference type="PANTHER" id="PTHR44591">
    <property type="entry name" value="STRESS RESPONSE REGULATOR PROTEIN 1"/>
    <property type="match status" value="1"/>
</dbReference>
<accession>A0A0C2DRY7</accession>
<feature type="domain" description="Response regulatory" evidence="7">
    <location>
        <begin position="3"/>
        <end position="120"/>
    </location>
</feature>
<keyword evidence="1 6" id="KW-0597">Phosphoprotein</keyword>
<evidence type="ECO:0000256" key="5">
    <source>
        <dbReference type="ARBA" id="ARBA00023163"/>
    </source>
</evidence>
<keyword evidence="4" id="KW-0238">DNA-binding</keyword>
<keyword evidence="5" id="KW-0804">Transcription</keyword>
<sequence>MKKVLVVDDQLPVRRLVEMTLETRGVKVLHAESGEAGIELARTKRPDLIIMDIMMPGGMDGFDAVRVLRAQPENRDCPIIMLTANDQKPERTKAFAAGVDDYLAKPFKLRDLLTKVERLLDTTPAKG</sequence>
<evidence type="ECO:0000256" key="1">
    <source>
        <dbReference type="ARBA" id="ARBA00022553"/>
    </source>
</evidence>
<feature type="modified residue" description="4-aspartylphosphate" evidence="6">
    <location>
        <position position="52"/>
    </location>
</feature>
<keyword evidence="3" id="KW-0805">Transcription regulation</keyword>
<dbReference type="SMART" id="SM00448">
    <property type="entry name" value="REC"/>
    <property type="match status" value="1"/>
</dbReference>
<dbReference type="InterPro" id="IPR011006">
    <property type="entry name" value="CheY-like_superfamily"/>
</dbReference>
<dbReference type="RefSeq" id="WP_040099695.1">
    <property type="nucleotide sequence ID" value="NZ_JWJD01000004.1"/>
</dbReference>
<name>A0A0C2DRY7_9BACT</name>
<dbReference type="EMBL" id="JWJD01000004">
    <property type="protein sequence ID" value="KIH76214.1"/>
    <property type="molecule type" value="Genomic_DNA"/>
</dbReference>
<dbReference type="AlphaFoldDB" id="A0A0C2DRY7"/>
<dbReference type="GO" id="GO:0000160">
    <property type="term" value="P:phosphorelay signal transduction system"/>
    <property type="evidence" value="ECO:0007669"/>
    <property type="project" value="UniProtKB-KW"/>
</dbReference>
<protein>
    <recommendedName>
        <fullName evidence="7">Response regulatory domain-containing protein</fullName>
    </recommendedName>
</protein>
<keyword evidence="2" id="KW-0902">Two-component regulatory system</keyword>
<dbReference type="GO" id="GO:0003677">
    <property type="term" value="F:DNA binding"/>
    <property type="evidence" value="ECO:0007669"/>
    <property type="project" value="UniProtKB-KW"/>
</dbReference>
<dbReference type="FunFam" id="3.40.50.2300:FF:000001">
    <property type="entry name" value="DNA-binding response regulator PhoB"/>
    <property type="match status" value="1"/>
</dbReference>
<organism evidence="8 9">
    <name type="scientific">Geoalkalibacter ferrihydriticus DSM 17813</name>
    <dbReference type="NCBI Taxonomy" id="1121915"/>
    <lineage>
        <taxon>Bacteria</taxon>
        <taxon>Pseudomonadati</taxon>
        <taxon>Thermodesulfobacteriota</taxon>
        <taxon>Desulfuromonadia</taxon>
        <taxon>Desulfuromonadales</taxon>
        <taxon>Geoalkalibacteraceae</taxon>
        <taxon>Geoalkalibacter</taxon>
    </lineage>
</organism>
<proteinExistence type="predicted"/>
<dbReference type="InterPro" id="IPR050595">
    <property type="entry name" value="Bact_response_regulator"/>
</dbReference>
<dbReference type="SUPFAM" id="SSF52172">
    <property type="entry name" value="CheY-like"/>
    <property type="match status" value="1"/>
</dbReference>
<dbReference type="Gene3D" id="3.40.50.2300">
    <property type="match status" value="1"/>
</dbReference>
<keyword evidence="9" id="KW-1185">Reference proteome</keyword>